<keyword evidence="1" id="KW-0863">Zinc-finger</keyword>
<dbReference type="GO" id="GO:0008270">
    <property type="term" value="F:zinc ion binding"/>
    <property type="evidence" value="ECO:0007669"/>
    <property type="project" value="UniProtKB-KW"/>
</dbReference>
<dbReference type="PANTHER" id="PTHR35391">
    <property type="entry name" value="C2H2-TYPE DOMAIN-CONTAINING PROTEIN-RELATED"/>
    <property type="match status" value="1"/>
</dbReference>
<dbReference type="PANTHER" id="PTHR35391:SF7">
    <property type="entry name" value="C2H2-TYPE DOMAIN-CONTAINING PROTEIN"/>
    <property type="match status" value="1"/>
</dbReference>
<evidence type="ECO:0000313" key="4">
    <source>
        <dbReference type="EMBL" id="KAF2147512.1"/>
    </source>
</evidence>
<dbReference type="PROSITE" id="PS50157">
    <property type="entry name" value="ZINC_FINGER_C2H2_2"/>
    <property type="match status" value="1"/>
</dbReference>
<dbReference type="PROSITE" id="PS00028">
    <property type="entry name" value="ZINC_FINGER_C2H2_1"/>
    <property type="match status" value="2"/>
</dbReference>
<keyword evidence="1" id="KW-0479">Metal-binding</keyword>
<keyword evidence="1" id="KW-0862">Zinc</keyword>
<dbReference type="AlphaFoldDB" id="A0A6A6BTR6"/>
<evidence type="ECO:0000259" key="3">
    <source>
        <dbReference type="PROSITE" id="PS50157"/>
    </source>
</evidence>
<accession>A0A6A6BTR6</accession>
<dbReference type="GeneID" id="54296091"/>
<dbReference type="OrthoDB" id="2687452at2759"/>
<proteinExistence type="predicted"/>
<dbReference type="Proteomes" id="UP000799438">
    <property type="component" value="Unassembled WGS sequence"/>
</dbReference>
<dbReference type="InterPro" id="IPR036236">
    <property type="entry name" value="Znf_C2H2_sf"/>
</dbReference>
<feature type="domain" description="C2H2-type" evidence="3">
    <location>
        <begin position="769"/>
        <end position="798"/>
    </location>
</feature>
<gene>
    <name evidence="4" type="ORF">K452DRAFT_262052</name>
</gene>
<evidence type="ECO:0000256" key="1">
    <source>
        <dbReference type="PROSITE-ProRule" id="PRU00042"/>
    </source>
</evidence>
<dbReference type="SMART" id="SM00355">
    <property type="entry name" value="ZnF_C2H2"/>
    <property type="match status" value="7"/>
</dbReference>
<keyword evidence="5" id="KW-1185">Reference proteome</keyword>
<reference evidence="4" key="1">
    <citation type="journal article" date="2020" name="Stud. Mycol.">
        <title>101 Dothideomycetes genomes: a test case for predicting lifestyles and emergence of pathogens.</title>
        <authorList>
            <person name="Haridas S."/>
            <person name="Albert R."/>
            <person name="Binder M."/>
            <person name="Bloem J."/>
            <person name="Labutti K."/>
            <person name="Salamov A."/>
            <person name="Andreopoulos B."/>
            <person name="Baker S."/>
            <person name="Barry K."/>
            <person name="Bills G."/>
            <person name="Bluhm B."/>
            <person name="Cannon C."/>
            <person name="Castanera R."/>
            <person name="Culley D."/>
            <person name="Daum C."/>
            <person name="Ezra D."/>
            <person name="Gonzalez J."/>
            <person name="Henrissat B."/>
            <person name="Kuo A."/>
            <person name="Liang C."/>
            <person name="Lipzen A."/>
            <person name="Lutzoni F."/>
            <person name="Magnuson J."/>
            <person name="Mondo S."/>
            <person name="Nolan M."/>
            <person name="Ohm R."/>
            <person name="Pangilinan J."/>
            <person name="Park H.-J."/>
            <person name="Ramirez L."/>
            <person name="Alfaro M."/>
            <person name="Sun H."/>
            <person name="Tritt A."/>
            <person name="Yoshinaga Y."/>
            <person name="Zwiers L.-H."/>
            <person name="Turgeon B."/>
            <person name="Goodwin S."/>
            <person name="Spatafora J."/>
            <person name="Crous P."/>
            <person name="Grigoriev I."/>
        </authorList>
    </citation>
    <scope>NUCLEOTIDE SEQUENCE</scope>
    <source>
        <strain evidence="4">CBS 121167</strain>
    </source>
</reference>
<dbReference type="EMBL" id="ML995474">
    <property type="protein sequence ID" value="KAF2147512.1"/>
    <property type="molecule type" value="Genomic_DNA"/>
</dbReference>
<name>A0A6A6BTR6_9PEZI</name>
<sequence>MTSSIFDDCERCLLSFEQLLSLMQEPLRDYGDQLPRTGIIDEFDRFKVWTGSLGADRPPHKRNSLDFRLRDSKFYRDQVSAFLSDLSSTIQKAIQLLRNERLPNEERPFSLESDLDSGLMEIASTSPDPMEIDSTSSDSTGTEKQEELEAVALANLRAVVGNHRSPQPFHKQPHDAGTADEGASDAPSREMVQLYQGIQELTKHLYRLSMIIHRPIPVDRVVVSSKIPVDHFEFFDLQHVNDCFPNADEKLKCRLAKAITRRRQLLAYNKQRHGERVEIMEQQRTAAHMGDRTPHPYMARTSIIDESKLPDMAMKPTLTAVEKTTLRPVITDANVDILSEDESVASATTSKSLRDRFSLLRRPLDPNGKEMKRFYCPYCFHAIEARNNRIWRKHIFKDLQAYVCTFKNCEQADRMFETKNEWYKHELDFHWKEWHCNNEKHPVYQTRNEFETHIRCDHAQEADKGHLPLLVDICARPVLSGEVACPLCAENQHENPKRFMRHRKTVHFKTSDLSPSPPTEFLETQFWDEENQKDANLPPTAENYSFGFSQETSPWDKGKQKDANLPSMEIKLFDAAQAVSQINITNWMASLPHVYQLPPEARERSPPSTPISSLQPHKMFLIEASKMKHHLAEHMERLALFAILPSKESDKDATVSISNASNRAFPRESLVDSEFRTEAGFDEVAFGELGFANSSSWTTIESTWAAGLETQRRLPPFDTASLSFDPSSLPSFNTANLPPELKTCHQCGQSFSNIASLGNHAASTGHAAFVCSENGCELSFSRFDVLRRHQKSHLSGTARFPCKYCKKHRGADSFKREEHLMQHLRNYHHTGMDESSGIRRSCPHKDCSESRPNIPDNDTSDNKHAFQKFSDYISHMRKVHNESDFPCTEHGCDHVGPKGYFRKRDLLKHKAKEHGIPID</sequence>
<evidence type="ECO:0000256" key="2">
    <source>
        <dbReference type="SAM" id="MobiDB-lite"/>
    </source>
</evidence>
<feature type="region of interest" description="Disordered" evidence="2">
    <location>
        <begin position="832"/>
        <end position="862"/>
    </location>
</feature>
<evidence type="ECO:0000313" key="5">
    <source>
        <dbReference type="Proteomes" id="UP000799438"/>
    </source>
</evidence>
<organism evidence="4 5">
    <name type="scientific">Aplosporella prunicola CBS 121167</name>
    <dbReference type="NCBI Taxonomy" id="1176127"/>
    <lineage>
        <taxon>Eukaryota</taxon>
        <taxon>Fungi</taxon>
        <taxon>Dikarya</taxon>
        <taxon>Ascomycota</taxon>
        <taxon>Pezizomycotina</taxon>
        <taxon>Dothideomycetes</taxon>
        <taxon>Dothideomycetes incertae sedis</taxon>
        <taxon>Botryosphaeriales</taxon>
        <taxon>Aplosporellaceae</taxon>
        <taxon>Aplosporella</taxon>
    </lineage>
</organism>
<dbReference type="SUPFAM" id="SSF57667">
    <property type="entry name" value="beta-beta-alpha zinc fingers"/>
    <property type="match status" value="1"/>
</dbReference>
<feature type="compositionally biased region" description="Polar residues" evidence="2">
    <location>
        <begin position="123"/>
        <end position="140"/>
    </location>
</feature>
<dbReference type="InterPro" id="IPR013087">
    <property type="entry name" value="Znf_C2H2_type"/>
</dbReference>
<dbReference type="Pfam" id="PF26082">
    <property type="entry name" value="zf-C2H2_AcuF"/>
    <property type="match status" value="1"/>
</dbReference>
<dbReference type="Gene3D" id="3.30.160.60">
    <property type="entry name" value="Classic Zinc Finger"/>
    <property type="match status" value="1"/>
</dbReference>
<dbReference type="InterPro" id="IPR058925">
    <property type="entry name" value="zf-C2H2_AcuF"/>
</dbReference>
<dbReference type="RefSeq" id="XP_033403220.1">
    <property type="nucleotide sequence ID" value="XM_033538595.1"/>
</dbReference>
<feature type="region of interest" description="Disordered" evidence="2">
    <location>
        <begin position="163"/>
        <end position="186"/>
    </location>
</feature>
<feature type="region of interest" description="Disordered" evidence="2">
    <location>
        <begin position="121"/>
        <end position="145"/>
    </location>
</feature>
<protein>
    <recommendedName>
        <fullName evidence="3">C2H2-type domain-containing protein</fullName>
    </recommendedName>
</protein>